<dbReference type="PROSITE" id="PS51371">
    <property type="entry name" value="CBS"/>
    <property type="match status" value="1"/>
</dbReference>
<evidence type="ECO:0000256" key="3">
    <source>
        <dbReference type="ARBA" id="ARBA00022692"/>
    </source>
</evidence>
<dbReference type="Pfam" id="PF00571">
    <property type="entry name" value="CBS"/>
    <property type="match status" value="1"/>
</dbReference>
<comment type="caution">
    <text evidence="13">The sequence shown here is derived from an EMBL/GenBank/DDBJ whole genome shotgun (WGS) entry which is preliminary data.</text>
</comment>
<protein>
    <submittedName>
        <fullName evidence="13">Chloride channel protein</fullName>
    </submittedName>
</protein>
<dbReference type="InterPro" id="IPR000644">
    <property type="entry name" value="CBS_dom"/>
</dbReference>
<dbReference type="PRINTS" id="PR00762">
    <property type="entry name" value="CLCHANNEL"/>
</dbReference>
<dbReference type="SUPFAM" id="SSF54631">
    <property type="entry name" value="CBS-domain pair"/>
    <property type="match status" value="1"/>
</dbReference>
<evidence type="ECO:0000256" key="9">
    <source>
        <dbReference type="ARBA" id="ARBA00023303"/>
    </source>
</evidence>
<dbReference type="Proteomes" id="UP000037822">
    <property type="component" value="Unassembled WGS sequence"/>
</dbReference>
<name>A0A0N1F5T0_9HYPH</name>
<dbReference type="PATRIC" id="fig|1526658.3.peg.4180"/>
<dbReference type="AlphaFoldDB" id="A0A0N1F5T0"/>
<evidence type="ECO:0000256" key="7">
    <source>
        <dbReference type="ARBA" id="ARBA00023173"/>
    </source>
</evidence>
<evidence type="ECO:0000313" key="14">
    <source>
        <dbReference type="Proteomes" id="UP000037822"/>
    </source>
</evidence>
<dbReference type="PANTHER" id="PTHR43427:SF6">
    <property type="entry name" value="CHLORIDE CHANNEL PROTEIN CLC-E"/>
    <property type="match status" value="1"/>
</dbReference>
<keyword evidence="7" id="KW-0869">Chloride channel</keyword>
<reference evidence="13 14" key="1">
    <citation type="submission" date="2015-07" db="EMBL/GenBank/DDBJ databases">
        <title>Whole genome sequencing of Bosea vaviloviae isolated from cave pool.</title>
        <authorList>
            <person name="Tan N.E.H."/>
            <person name="Lee Y.P."/>
            <person name="Gan H.M."/>
            <person name="Barton H."/>
            <person name="Savka M.A."/>
        </authorList>
    </citation>
    <scope>NUCLEOTIDE SEQUENCE [LARGE SCALE GENOMIC DNA]</scope>
    <source>
        <strain evidence="13 14">SD260</strain>
    </source>
</reference>
<dbReference type="GO" id="GO:0005254">
    <property type="term" value="F:chloride channel activity"/>
    <property type="evidence" value="ECO:0007669"/>
    <property type="project" value="UniProtKB-KW"/>
</dbReference>
<evidence type="ECO:0000256" key="5">
    <source>
        <dbReference type="ARBA" id="ARBA00023065"/>
    </source>
</evidence>
<sequence>MAQRIAEAAEASRLREWIRSRVRGSEIYLTLLAMLIGATTGVLVLAMSLLAKAMHLGLYGVDLEASLSATTYIPPPSYAVPAVGGLLLGLAIYALGRWRNRLIVDPIEANALHGGRMSVRDSIVVALQTIFSNGIGGSVGLEAAYTQVGGALGSRVGTAFRLRRQDMRTLVGCGTAAAIAAAFNAPITGAFYAFELIIGSYAIATMAPVFTAAVAAHLITGLLGGVNVPLEIGAIADIRIADYPCFLGIGFACGLIGIGVMRLVGFIEMLFQRSPLPVFVRPVIGGLILGLLALATRQVLSGGHGALHVELKYGMPLGILAVTFGLKALASAVSLGSGFRGGLFFASLFLGALLGKIAAQSVLVLWPGAGLDPLASALIGMSALAVAIVGGPLTMTFLVLETTGDLSLTGVALAASIIASMTVRELFGYSFSTWRLHLRGETIRSAHDVGWIRSLTVGRMMRAGARTVRSDLTLAEFQRQFPLGSATRVIVIDDAGRYAGVVMVAEAHAPDVGSRLKDEGLAGLLVLNDVVLTPDLNVKQAIAIFERSESEALAVIDSPKTGNVLGILTEAHALRRYTEEMDQARRGAIGETG</sequence>
<dbReference type="Gene3D" id="3.10.580.10">
    <property type="entry name" value="CBS-domain"/>
    <property type="match status" value="1"/>
</dbReference>
<dbReference type="PANTHER" id="PTHR43427">
    <property type="entry name" value="CHLORIDE CHANNEL PROTEIN CLC-E"/>
    <property type="match status" value="1"/>
</dbReference>
<keyword evidence="6 11" id="KW-0472">Membrane</keyword>
<keyword evidence="9" id="KW-0407">Ion channel</keyword>
<keyword evidence="5" id="KW-0406">Ion transport</keyword>
<dbReference type="InterPro" id="IPR046342">
    <property type="entry name" value="CBS_dom_sf"/>
</dbReference>
<evidence type="ECO:0000256" key="11">
    <source>
        <dbReference type="SAM" id="Phobius"/>
    </source>
</evidence>
<feature type="transmembrane region" description="Helical" evidence="11">
    <location>
        <begin position="406"/>
        <end position="427"/>
    </location>
</feature>
<feature type="domain" description="CBS" evidence="12">
    <location>
        <begin position="525"/>
        <end position="583"/>
    </location>
</feature>
<evidence type="ECO:0000256" key="10">
    <source>
        <dbReference type="PROSITE-ProRule" id="PRU00703"/>
    </source>
</evidence>
<keyword evidence="8" id="KW-0868">Chloride</keyword>
<feature type="transmembrane region" description="Helical" evidence="11">
    <location>
        <begin position="27"/>
        <end position="51"/>
    </location>
</feature>
<feature type="transmembrane region" description="Helical" evidence="11">
    <location>
        <begin position="170"/>
        <end position="194"/>
    </location>
</feature>
<dbReference type="InterPro" id="IPR001807">
    <property type="entry name" value="ClC"/>
</dbReference>
<proteinExistence type="predicted"/>
<gene>
    <name evidence="13" type="ORF">AE618_13945</name>
</gene>
<keyword evidence="2" id="KW-0813">Transport</keyword>
<dbReference type="GO" id="GO:0034707">
    <property type="term" value="C:chloride channel complex"/>
    <property type="evidence" value="ECO:0007669"/>
    <property type="project" value="UniProtKB-KW"/>
</dbReference>
<dbReference type="InterPro" id="IPR050368">
    <property type="entry name" value="ClC-type_chloride_channel"/>
</dbReference>
<feature type="transmembrane region" description="Helical" evidence="11">
    <location>
        <begin position="78"/>
        <end position="96"/>
    </location>
</feature>
<dbReference type="SUPFAM" id="SSF81340">
    <property type="entry name" value="Clc chloride channel"/>
    <property type="match status" value="1"/>
</dbReference>
<keyword evidence="3 11" id="KW-0812">Transmembrane</keyword>
<dbReference type="InterPro" id="IPR014743">
    <property type="entry name" value="Cl-channel_core"/>
</dbReference>
<dbReference type="EMBL" id="LGSZ01000043">
    <property type="protein sequence ID" value="KPH80327.1"/>
    <property type="molecule type" value="Genomic_DNA"/>
</dbReference>
<dbReference type="CDD" id="cd00400">
    <property type="entry name" value="Voltage_gated_ClC"/>
    <property type="match status" value="1"/>
</dbReference>
<feature type="transmembrane region" description="Helical" evidence="11">
    <location>
        <begin position="200"/>
        <end position="224"/>
    </location>
</feature>
<evidence type="ECO:0000256" key="8">
    <source>
        <dbReference type="ARBA" id="ARBA00023214"/>
    </source>
</evidence>
<evidence type="ECO:0000256" key="6">
    <source>
        <dbReference type="ARBA" id="ARBA00023136"/>
    </source>
</evidence>
<organism evidence="13 14">
    <name type="scientific">Bosea vaviloviae</name>
    <dbReference type="NCBI Taxonomy" id="1526658"/>
    <lineage>
        <taxon>Bacteria</taxon>
        <taxon>Pseudomonadati</taxon>
        <taxon>Pseudomonadota</taxon>
        <taxon>Alphaproteobacteria</taxon>
        <taxon>Hyphomicrobiales</taxon>
        <taxon>Boseaceae</taxon>
        <taxon>Bosea</taxon>
    </lineage>
</organism>
<keyword evidence="14" id="KW-1185">Reference proteome</keyword>
<dbReference type="Pfam" id="PF00654">
    <property type="entry name" value="Voltage_CLC"/>
    <property type="match status" value="1"/>
</dbReference>
<keyword evidence="4 11" id="KW-1133">Transmembrane helix</keyword>
<comment type="subcellular location">
    <subcellularLocation>
        <location evidence="1">Membrane</location>
        <topology evidence="1">Multi-pass membrane protein</topology>
    </subcellularLocation>
</comment>
<dbReference type="Gene3D" id="1.10.3080.10">
    <property type="entry name" value="Clc chloride channel"/>
    <property type="match status" value="1"/>
</dbReference>
<feature type="transmembrane region" description="Helical" evidence="11">
    <location>
        <begin position="317"/>
        <end position="337"/>
    </location>
</feature>
<keyword evidence="10" id="KW-0129">CBS domain</keyword>
<evidence type="ECO:0000256" key="2">
    <source>
        <dbReference type="ARBA" id="ARBA00022448"/>
    </source>
</evidence>
<evidence type="ECO:0000313" key="13">
    <source>
        <dbReference type="EMBL" id="KPH80327.1"/>
    </source>
</evidence>
<feature type="transmembrane region" description="Helical" evidence="11">
    <location>
        <begin position="245"/>
        <end position="267"/>
    </location>
</feature>
<feature type="transmembrane region" description="Helical" evidence="11">
    <location>
        <begin position="343"/>
        <end position="366"/>
    </location>
</feature>
<evidence type="ECO:0000256" key="1">
    <source>
        <dbReference type="ARBA" id="ARBA00004141"/>
    </source>
</evidence>
<accession>A0A0N1F5T0</accession>
<evidence type="ECO:0000259" key="12">
    <source>
        <dbReference type="PROSITE" id="PS51371"/>
    </source>
</evidence>
<feature type="transmembrane region" description="Helical" evidence="11">
    <location>
        <begin position="378"/>
        <end position="400"/>
    </location>
</feature>
<evidence type="ECO:0000256" key="4">
    <source>
        <dbReference type="ARBA" id="ARBA00022989"/>
    </source>
</evidence>